<evidence type="ECO:0000313" key="1">
    <source>
        <dbReference type="EMBL" id="KAK8840090.1"/>
    </source>
</evidence>
<evidence type="ECO:0000313" key="2">
    <source>
        <dbReference type="Proteomes" id="UP001470230"/>
    </source>
</evidence>
<name>A0ABR2H1Q3_9EUKA</name>
<protein>
    <submittedName>
        <fullName evidence="1">Uncharacterized protein</fullName>
    </submittedName>
</protein>
<dbReference type="Proteomes" id="UP001470230">
    <property type="component" value="Unassembled WGS sequence"/>
</dbReference>
<keyword evidence="2" id="KW-1185">Reference proteome</keyword>
<organism evidence="1 2">
    <name type="scientific">Tritrichomonas musculus</name>
    <dbReference type="NCBI Taxonomy" id="1915356"/>
    <lineage>
        <taxon>Eukaryota</taxon>
        <taxon>Metamonada</taxon>
        <taxon>Parabasalia</taxon>
        <taxon>Tritrichomonadida</taxon>
        <taxon>Tritrichomonadidae</taxon>
        <taxon>Tritrichomonas</taxon>
    </lineage>
</organism>
<comment type="caution">
    <text evidence="1">The sequence shown here is derived from an EMBL/GenBank/DDBJ whole genome shotgun (WGS) entry which is preliminary data.</text>
</comment>
<accession>A0ABR2H1Q3</accession>
<proteinExistence type="predicted"/>
<dbReference type="EMBL" id="JAPFFF010000048">
    <property type="protein sequence ID" value="KAK8840090.1"/>
    <property type="molecule type" value="Genomic_DNA"/>
</dbReference>
<sequence>MASVSILLDRDSVCMGDDCNSHQKEITIDGSIFLSDFLKMVSKYVPSMGNVVWAVVSNVDVIGYIITDEQRIASVEVCGDDQSIVNCNISKVFCRYFHSGSFSWRDGKTGEIVKKYPECKTLLEKVKMQFHK</sequence>
<gene>
    <name evidence="1" type="ORF">M9Y10_031027</name>
</gene>
<reference evidence="1 2" key="1">
    <citation type="submission" date="2024-04" db="EMBL/GenBank/DDBJ databases">
        <title>Tritrichomonas musculus Genome.</title>
        <authorList>
            <person name="Alves-Ferreira E."/>
            <person name="Grigg M."/>
            <person name="Lorenzi H."/>
            <person name="Galac M."/>
        </authorList>
    </citation>
    <scope>NUCLEOTIDE SEQUENCE [LARGE SCALE GENOMIC DNA]</scope>
    <source>
        <strain evidence="1 2">EAF2021</strain>
    </source>
</reference>